<proteinExistence type="predicted"/>
<dbReference type="SUPFAM" id="SSF53098">
    <property type="entry name" value="Ribonuclease H-like"/>
    <property type="match status" value="1"/>
</dbReference>
<dbReference type="Proteomes" id="UP001152320">
    <property type="component" value="Chromosome 14"/>
</dbReference>
<evidence type="ECO:0008006" key="3">
    <source>
        <dbReference type="Google" id="ProtNLM"/>
    </source>
</evidence>
<protein>
    <recommendedName>
        <fullName evidence="3">Zinc finger protein</fullName>
    </recommendedName>
</protein>
<keyword evidence="2" id="KW-1185">Reference proteome</keyword>
<comment type="caution">
    <text evidence="1">The sequence shown here is derived from an EMBL/GenBank/DDBJ whole genome shotgun (WGS) entry which is preliminary data.</text>
</comment>
<organism evidence="1 2">
    <name type="scientific">Holothuria leucospilota</name>
    <name type="common">Black long sea cucumber</name>
    <name type="synonym">Mertensiothuria leucospilota</name>
    <dbReference type="NCBI Taxonomy" id="206669"/>
    <lineage>
        <taxon>Eukaryota</taxon>
        <taxon>Metazoa</taxon>
        <taxon>Echinodermata</taxon>
        <taxon>Eleutherozoa</taxon>
        <taxon>Echinozoa</taxon>
        <taxon>Holothuroidea</taxon>
        <taxon>Aspidochirotacea</taxon>
        <taxon>Aspidochirotida</taxon>
        <taxon>Holothuriidae</taxon>
        <taxon>Holothuria</taxon>
    </lineage>
</organism>
<accession>A0A9Q1BLS7</accession>
<dbReference type="PANTHER" id="PTHR46880">
    <property type="entry name" value="RAS-ASSOCIATING DOMAIN-CONTAINING PROTEIN"/>
    <property type="match status" value="1"/>
</dbReference>
<dbReference type="PANTHER" id="PTHR46880:SF5">
    <property type="entry name" value="DUF4371 DOMAIN-CONTAINING PROTEIN"/>
    <property type="match status" value="1"/>
</dbReference>
<evidence type="ECO:0000313" key="2">
    <source>
        <dbReference type="Proteomes" id="UP001152320"/>
    </source>
</evidence>
<dbReference type="InterPro" id="IPR012337">
    <property type="entry name" value="RNaseH-like_sf"/>
</dbReference>
<dbReference type="OrthoDB" id="10000786at2759"/>
<gene>
    <name evidence="1" type="ORF">HOLleu_28247</name>
</gene>
<dbReference type="EMBL" id="JAIZAY010000014">
    <property type="protein sequence ID" value="KAJ8028975.1"/>
    <property type="molecule type" value="Genomic_DNA"/>
</dbReference>
<dbReference type="AlphaFoldDB" id="A0A9Q1BLS7"/>
<name>A0A9Q1BLS7_HOLLE</name>
<evidence type="ECO:0000313" key="1">
    <source>
        <dbReference type="EMBL" id="KAJ8028975.1"/>
    </source>
</evidence>
<sequence length="308" mass="33903">MGCSDISHLNLGGNASYTHHTIAKEMVHSIASSLSDDLNVKLKESPYISIIVDETTDISVESLLTIYVMLYCPRSHQFETHFVALTEMQKCNAASIKKAIRDQLNIRGLSYENVIGFGSDGASVMTGSISGVEARLKAANPKIQSVHCSAHRLNLASSQAADSIPYLQRYQRIVRSIYNMTSHSSQKKQAVQLCQQLLQDPKLQFKCIHDIRWLSLEAAISTIQRTLPSLMMFIENQAADGNPEAIGIKKQVNSFKFLATTHFLADALKAISRLSIIFQARNINFAIVKASLDASIAELEAMVTTDGA</sequence>
<reference evidence="1" key="1">
    <citation type="submission" date="2021-10" db="EMBL/GenBank/DDBJ databases">
        <title>Tropical sea cucumber genome reveals ecological adaptation and Cuvierian tubules defense mechanism.</title>
        <authorList>
            <person name="Chen T."/>
        </authorList>
    </citation>
    <scope>NUCLEOTIDE SEQUENCE</scope>
    <source>
        <strain evidence="1">Nanhai2018</strain>
        <tissue evidence="1">Muscle</tissue>
    </source>
</reference>